<name>A0AAV2Q2H5_MEGNR</name>
<dbReference type="InterPro" id="IPR000477">
    <property type="entry name" value="RT_dom"/>
</dbReference>
<dbReference type="Proteomes" id="UP001497623">
    <property type="component" value="Unassembled WGS sequence"/>
</dbReference>
<dbReference type="SUPFAM" id="SSF56672">
    <property type="entry name" value="DNA/RNA polymerases"/>
    <property type="match status" value="1"/>
</dbReference>
<reference evidence="2 3" key="1">
    <citation type="submission" date="2024-05" db="EMBL/GenBank/DDBJ databases">
        <authorList>
            <person name="Wallberg A."/>
        </authorList>
    </citation>
    <scope>NUCLEOTIDE SEQUENCE [LARGE SCALE GENOMIC DNA]</scope>
</reference>
<comment type="caution">
    <text evidence="2">The sequence shown here is derived from an EMBL/GenBank/DDBJ whole genome shotgun (WGS) entry which is preliminary data.</text>
</comment>
<evidence type="ECO:0000313" key="3">
    <source>
        <dbReference type="Proteomes" id="UP001497623"/>
    </source>
</evidence>
<accession>A0AAV2Q2H5</accession>
<organism evidence="2 3">
    <name type="scientific">Meganyctiphanes norvegica</name>
    <name type="common">Northern krill</name>
    <name type="synonym">Thysanopoda norvegica</name>
    <dbReference type="NCBI Taxonomy" id="48144"/>
    <lineage>
        <taxon>Eukaryota</taxon>
        <taxon>Metazoa</taxon>
        <taxon>Ecdysozoa</taxon>
        <taxon>Arthropoda</taxon>
        <taxon>Crustacea</taxon>
        <taxon>Multicrustacea</taxon>
        <taxon>Malacostraca</taxon>
        <taxon>Eumalacostraca</taxon>
        <taxon>Eucarida</taxon>
        <taxon>Euphausiacea</taxon>
        <taxon>Euphausiidae</taxon>
        <taxon>Meganyctiphanes</taxon>
    </lineage>
</organism>
<sequence length="346" mass="39789">YMNIGEQMKSQSKKFFDSVEWIGSAGKYSVGLPFNGRIVRLKQNKELAYARMFQLVKKFAMDTNFAVQYSLVIKEYIEQYAEEVVEDTPTSGPICYLPHRAVIRTDSSTTKFRIVFDGSAKCGRDEVCLNDCLMQGPNLIQLIAACLINFRTRKYAFSADLEKAFLQILIKEEHRDVLRFLFPVDPLNPLSAIKIYRFKVVIFGANCSPFLLAAVITKHLYLHVAEQHTRDTLQRGMYVDNLFQTRNSPEQLVQLFHNSRKLFTDAGMNLRSWRSNLAELNEVAKEHGVLEEYPEIKVLGMLWNTNSSTMKLRAEQKWSGKYSRSSILSYANQHYDPLGLIVPVEI</sequence>
<dbReference type="InterPro" id="IPR043502">
    <property type="entry name" value="DNA/RNA_pol_sf"/>
</dbReference>
<dbReference type="Pfam" id="PF00078">
    <property type="entry name" value="RVT_1"/>
    <property type="match status" value="1"/>
</dbReference>
<protein>
    <recommendedName>
        <fullName evidence="1">Reverse transcriptase domain-containing protein</fullName>
    </recommendedName>
</protein>
<dbReference type="AlphaFoldDB" id="A0AAV2Q2H5"/>
<feature type="non-terminal residue" evidence="2">
    <location>
        <position position="1"/>
    </location>
</feature>
<feature type="non-terminal residue" evidence="2">
    <location>
        <position position="346"/>
    </location>
</feature>
<keyword evidence="3" id="KW-1185">Reference proteome</keyword>
<dbReference type="EMBL" id="CAXKWB010002552">
    <property type="protein sequence ID" value="CAL4067173.1"/>
    <property type="molecule type" value="Genomic_DNA"/>
</dbReference>
<dbReference type="PANTHER" id="PTHR47331">
    <property type="entry name" value="PHD-TYPE DOMAIN-CONTAINING PROTEIN"/>
    <property type="match status" value="1"/>
</dbReference>
<gene>
    <name evidence="2" type="ORF">MNOR_LOCUS6259</name>
</gene>
<proteinExistence type="predicted"/>
<dbReference type="PANTHER" id="PTHR47331:SF1">
    <property type="entry name" value="GAG-LIKE PROTEIN"/>
    <property type="match status" value="1"/>
</dbReference>
<dbReference type="GO" id="GO:0071897">
    <property type="term" value="P:DNA biosynthetic process"/>
    <property type="evidence" value="ECO:0007669"/>
    <property type="project" value="UniProtKB-ARBA"/>
</dbReference>
<evidence type="ECO:0000259" key="1">
    <source>
        <dbReference type="Pfam" id="PF00078"/>
    </source>
</evidence>
<feature type="domain" description="Reverse transcriptase" evidence="1">
    <location>
        <begin position="151"/>
        <end position="300"/>
    </location>
</feature>
<evidence type="ECO:0000313" key="2">
    <source>
        <dbReference type="EMBL" id="CAL4067173.1"/>
    </source>
</evidence>